<sequence>MSERMINAVIVEVAISATDAQMVNAFLDEHKNAKNIATKRKKTLWKKNTEITEASDISTELCLIVRFRACT</sequence>
<accession>X5GVR1</accession>
<evidence type="ECO:0000313" key="2">
    <source>
        <dbReference type="Proteomes" id="UP000023755"/>
    </source>
</evidence>
<gene>
    <name evidence="1" type="ORF">NHE_0187</name>
</gene>
<dbReference type="STRING" id="1286528.NHE_0187"/>
<proteinExistence type="predicted"/>
<name>X5GVR1_9RICK</name>
<dbReference type="EMBL" id="CP007481">
    <property type="protein sequence ID" value="AHX11152.1"/>
    <property type="molecule type" value="Genomic_DNA"/>
</dbReference>
<organism evidence="1 2">
    <name type="scientific">Neorickettsia helminthoeca str. Oregon</name>
    <dbReference type="NCBI Taxonomy" id="1286528"/>
    <lineage>
        <taxon>Bacteria</taxon>
        <taxon>Pseudomonadati</taxon>
        <taxon>Pseudomonadota</taxon>
        <taxon>Alphaproteobacteria</taxon>
        <taxon>Rickettsiales</taxon>
        <taxon>Anaplasmataceae</taxon>
        <taxon>Neorickettsia</taxon>
    </lineage>
</organism>
<reference evidence="1 2" key="1">
    <citation type="submission" date="2014-03" db="EMBL/GenBank/DDBJ databases">
        <title>Sequencing and Comparison of Genomes and Transcriptome Profiles of Human Ehrlichiosis Agents.</title>
        <authorList>
            <person name="Lin M."/>
            <person name="Daugherty S.C."/>
            <person name="Nagaraj S."/>
            <person name="Cheng Z."/>
            <person name="Xiong Q."/>
            <person name="Lin F.-Y."/>
            <person name="Sengamalay N."/>
            <person name="Ott S."/>
            <person name="Godinez A."/>
            <person name="Tallon L.J."/>
            <person name="Sadzewicz L."/>
            <person name="Fraser C.M."/>
            <person name="Dunning Hotopp J.C."/>
            <person name="Rikihisa Y."/>
        </authorList>
    </citation>
    <scope>NUCLEOTIDE SEQUENCE [LARGE SCALE GENOMIC DNA]</scope>
    <source>
        <strain evidence="1 2">Oregon</strain>
    </source>
</reference>
<keyword evidence="2" id="KW-1185">Reference proteome</keyword>
<dbReference type="HOGENOM" id="CLU_2735900_0_0_5"/>
<dbReference type="KEGG" id="nhm:NHE_0187"/>
<protein>
    <submittedName>
        <fullName evidence="1">Uncharacterized protein</fullName>
    </submittedName>
</protein>
<dbReference type="Proteomes" id="UP000023755">
    <property type="component" value="Chromosome"/>
</dbReference>
<evidence type="ECO:0000313" key="1">
    <source>
        <dbReference type="EMBL" id="AHX11152.1"/>
    </source>
</evidence>
<dbReference type="AlphaFoldDB" id="X5GVR1"/>